<gene>
    <name evidence="1" type="ORF">T4C_13459</name>
</gene>
<accession>A0A0V1GG53</accession>
<reference evidence="1 2" key="1">
    <citation type="submission" date="2015-01" db="EMBL/GenBank/DDBJ databases">
        <title>Evolution of Trichinella species and genotypes.</title>
        <authorList>
            <person name="Korhonen P.K."/>
            <person name="Edoardo P."/>
            <person name="Giuseppe L.R."/>
            <person name="Gasser R.B."/>
        </authorList>
    </citation>
    <scope>NUCLEOTIDE SEQUENCE [LARGE SCALE GENOMIC DNA]</scope>
    <source>
        <strain evidence="1">ISS176</strain>
    </source>
</reference>
<organism evidence="1 2">
    <name type="scientific">Trichinella pseudospiralis</name>
    <name type="common">Parasitic roundworm</name>
    <dbReference type="NCBI Taxonomy" id="6337"/>
    <lineage>
        <taxon>Eukaryota</taxon>
        <taxon>Metazoa</taxon>
        <taxon>Ecdysozoa</taxon>
        <taxon>Nematoda</taxon>
        <taxon>Enoplea</taxon>
        <taxon>Dorylaimia</taxon>
        <taxon>Trichinellida</taxon>
        <taxon>Trichinellidae</taxon>
        <taxon>Trichinella</taxon>
    </lineage>
</organism>
<evidence type="ECO:0000313" key="1">
    <source>
        <dbReference type="EMBL" id="KRY97230.1"/>
    </source>
</evidence>
<dbReference type="EMBL" id="JYDV01002814">
    <property type="protein sequence ID" value="KRY97230.1"/>
    <property type="molecule type" value="Genomic_DNA"/>
</dbReference>
<dbReference type="Proteomes" id="UP000054826">
    <property type="component" value="Unassembled WGS sequence"/>
</dbReference>
<evidence type="ECO:0000313" key="2">
    <source>
        <dbReference type="Proteomes" id="UP000054826"/>
    </source>
</evidence>
<sequence length="31" mass="3681">MTAHQRLLQIIFSIAKQAFTSKLFTLKRLLY</sequence>
<protein>
    <submittedName>
        <fullName evidence="1">Uncharacterized protein</fullName>
    </submittedName>
</protein>
<comment type="caution">
    <text evidence="1">The sequence shown here is derived from an EMBL/GenBank/DDBJ whole genome shotgun (WGS) entry which is preliminary data.</text>
</comment>
<dbReference type="AlphaFoldDB" id="A0A0V1GG53"/>
<name>A0A0V1GG53_TRIPS</name>
<proteinExistence type="predicted"/>